<sequence>MLSTREARIDKKTKEYRFNIELLAGRLLMITDAMSQNEFTKSFKFGYFGSSTGTAVAIKAAVKRPSRIITIVSRSGRLDLLDSDSLMNLRSSILLMVGGNDLPVIDTSNKVMKKLNKAYSKKMILIPGATHLFAEPGKIEQIGRIASGWLRDSLSGK</sequence>
<reference evidence="1 2" key="1">
    <citation type="journal article" date="2019" name="Front. Microbiol.">
        <title>Ammonia Oxidation by the Arctic Terrestrial Thaumarchaeote Candidatus Nitrosocosmicus arcticus Is Stimulated by Increasing Temperatures.</title>
        <authorList>
            <person name="Alves R.J.E."/>
            <person name="Kerou M."/>
            <person name="Zappe A."/>
            <person name="Bittner R."/>
            <person name="Abby S.S."/>
            <person name="Schmidt H.A."/>
            <person name="Pfeifer K."/>
            <person name="Schleper C."/>
        </authorList>
    </citation>
    <scope>NUCLEOTIDE SEQUENCE [LARGE SCALE GENOMIC DNA]</scope>
    <source>
        <strain evidence="1 2">Kfb</strain>
    </source>
</reference>
<proteinExistence type="predicted"/>
<keyword evidence="2" id="KW-1185">Reference proteome</keyword>
<dbReference type="RefSeq" id="WP_144731570.1">
    <property type="nucleotide sequence ID" value="NZ_ML675584.1"/>
</dbReference>
<dbReference type="AlphaFoldDB" id="A0A557SUT4"/>
<name>A0A557SUT4_9ARCH</name>
<organism evidence="1 2">
    <name type="scientific">Candidatus Nitrosocosmicus arcticus</name>
    <dbReference type="NCBI Taxonomy" id="2035267"/>
    <lineage>
        <taxon>Archaea</taxon>
        <taxon>Nitrososphaerota</taxon>
        <taxon>Nitrososphaeria</taxon>
        <taxon>Nitrososphaerales</taxon>
        <taxon>Nitrososphaeraceae</taxon>
        <taxon>Candidatus Nitrosocosmicus</taxon>
    </lineage>
</organism>
<dbReference type="InterPro" id="IPR029058">
    <property type="entry name" value="AB_hydrolase_fold"/>
</dbReference>
<comment type="caution">
    <text evidence="1">The sequence shown here is derived from an EMBL/GenBank/DDBJ whole genome shotgun (WGS) entry which is preliminary data.</text>
</comment>
<gene>
    <name evidence="1" type="ORF">NARC_80093</name>
</gene>
<evidence type="ECO:0000313" key="2">
    <source>
        <dbReference type="Proteomes" id="UP000315289"/>
    </source>
</evidence>
<evidence type="ECO:0000313" key="1">
    <source>
        <dbReference type="EMBL" id="TVP40365.1"/>
    </source>
</evidence>
<dbReference type="Gene3D" id="3.40.50.1820">
    <property type="entry name" value="alpha/beta hydrolase"/>
    <property type="match status" value="1"/>
</dbReference>
<dbReference type="OrthoDB" id="12087at2157"/>
<dbReference type="EMBL" id="VOAH01000008">
    <property type="protein sequence ID" value="TVP40365.1"/>
    <property type="molecule type" value="Genomic_DNA"/>
</dbReference>
<accession>A0A557SUT4</accession>
<protein>
    <recommendedName>
        <fullName evidence="3">Dienelactone hydrolase domain-containing protein</fullName>
    </recommendedName>
</protein>
<evidence type="ECO:0008006" key="3">
    <source>
        <dbReference type="Google" id="ProtNLM"/>
    </source>
</evidence>
<dbReference type="SUPFAM" id="SSF53474">
    <property type="entry name" value="alpha/beta-Hydrolases"/>
    <property type="match status" value="1"/>
</dbReference>
<dbReference type="Proteomes" id="UP000315289">
    <property type="component" value="Unassembled WGS sequence"/>
</dbReference>